<evidence type="ECO:0000313" key="13">
    <source>
        <dbReference type="EMBL" id="KTQ94230.1"/>
    </source>
</evidence>
<keyword evidence="6 9" id="KW-0238">DNA-binding</keyword>
<comment type="subunit">
    <text evidence="9">Forms a cyclic heterotetrameric complex composed of two molecules of XerC and two molecules of XerD.</text>
</comment>
<dbReference type="PROSITE" id="PS51900">
    <property type="entry name" value="CB"/>
    <property type="match status" value="1"/>
</dbReference>
<feature type="domain" description="Tyr recombinase" evidence="11">
    <location>
        <begin position="123"/>
        <end position="307"/>
    </location>
</feature>
<keyword evidence="7 9" id="KW-0233">DNA recombination</keyword>
<dbReference type="InterPro" id="IPR011010">
    <property type="entry name" value="DNA_brk_join_enz"/>
</dbReference>
<evidence type="ECO:0000259" key="12">
    <source>
        <dbReference type="PROSITE" id="PS51900"/>
    </source>
</evidence>
<keyword evidence="8 9" id="KW-0131">Cell cycle</keyword>
<dbReference type="InterPro" id="IPR023009">
    <property type="entry name" value="Tyrosine_recombinase_XerC/XerD"/>
</dbReference>
<name>A0A175R706_9HYPH</name>
<dbReference type="Gene3D" id="1.10.443.10">
    <property type="entry name" value="Intergrase catalytic core"/>
    <property type="match status" value="1"/>
</dbReference>
<dbReference type="eggNOG" id="COG4973">
    <property type="taxonomic scope" value="Bacteria"/>
</dbReference>
<dbReference type="InterPro" id="IPR050090">
    <property type="entry name" value="Tyrosine_recombinase_XerCD"/>
</dbReference>
<dbReference type="GO" id="GO:0006313">
    <property type="term" value="P:DNA transposition"/>
    <property type="evidence" value="ECO:0007669"/>
    <property type="project" value="UniProtKB-UniRule"/>
</dbReference>
<feature type="active site" description="O-(3'-phospho-DNA)-tyrosine intermediate" evidence="9">
    <location>
        <position position="294"/>
    </location>
</feature>
<comment type="similarity">
    <text evidence="9">Belongs to the 'phage' integrase family. XerC subfamily.</text>
</comment>
<comment type="subcellular location">
    <subcellularLocation>
        <location evidence="1 9">Cytoplasm</location>
    </subcellularLocation>
</comment>
<comment type="function">
    <text evidence="9">Site-specific tyrosine recombinase, which acts by catalyzing the cutting and rejoining of the recombining DNA molecules. The XerC-XerD complex is essential to convert dimers of the bacterial chromosome into monomers to permit their segregation at cell division. It also contributes to the segregational stability of plasmids.</text>
</comment>
<keyword evidence="2 9" id="KW-0963">Cytoplasm</keyword>
<evidence type="ECO:0000256" key="4">
    <source>
        <dbReference type="ARBA" id="ARBA00022829"/>
    </source>
</evidence>
<dbReference type="SUPFAM" id="SSF56349">
    <property type="entry name" value="DNA breaking-rejoining enzymes"/>
    <property type="match status" value="1"/>
</dbReference>
<proteinExistence type="inferred from homology"/>
<keyword evidence="3 9" id="KW-0132">Cell division</keyword>
<evidence type="ECO:0000256" key="10">
    <source>
        <dbReference type="SAM" id="MobiDB-lite"/>
    </source>
</evidence>
<feature type="region of interest" description="Disordered" evidence="10">
    <location>
        <begin position="109"/>
        <end position="128"/>
    </location>
</feature>
<evidence type="ECO:0000256" key="7">
    <source>
        <dbReference type="ARBA" id="ARBA00023172"/>
    </source>
</evidence>
<dbReference type="OrthoDB" id="9801717at2"/>
<feature type="active site" evidence="9">
    <location>
        <position position="262"/>
    </location>
</feature>
<dbReference type="Pfam" id="PF02899">
    <property type="entry name" value="Phage_int_SAM_1"/>
    <property type="match status" value="1"/>
</dbReference>
<sequence>MNAPVLISATSDLLALKTQWLRRLEVERQASPQTIDAYERDVRQFLTFFAGYQGRPAAPADLADLKPAEFRAFLAERRRDGAGARSLGRHLSGVRSFIRHLEREGLASGAGAASMRAPKRPKSLPRPLSVPDALAVTEEAGAGASEPWIAARNVAVLTLLYGCGLRISEALNLPGDALADPGARSMTITGKGNKQRLVPLLPAVLEAVAAYRRLCPYQLAADGPLFRGARGGQLAPGIIQREMQRLRGYLGLPDSATPHALRHSFATHLLAKGGDLRAIQDLLGHASLSSTQVYTGIEGGRLLQIYDDAHPRARRGAA</sequence>
<dbReference type="RefSeq" id="WP_058635535.1">
    <property type="nucleotide sequence ID" value="NZ_LDPZ01000027.1"/>
</dbReference>
<evidence type="ECO:0000259" key="11">
    <source>
        <dbReference type="PROSITE" id="PS51898"/>
    </source>
</evidence>
<dbReference type="GO" id="GO:0009037">
    <property type="term" value="F:tyrosine-based site-specific recombinase activity"/>
    <property type="evidence" value="ECO:0007669"/>
    <property type="project" value="UniProtKB-UniRule"/>
</dbReference>
<feature type="active site" evidence="9">
    <location>
        <position position="191"/>
    </location>
</feature>
<dbReference type="PROSITE" id="PS51898">
    <property type="entry name" value="TYR_RECOMBINASE"/>
    <property type="match status" value="1"/>
</dbReference>
<dbReference type="Proteomes" id="UP000078272">
    <property type="component" value="Unassembled WGS sequence"/>
</dbReference>
<reference evidence="13 14" key="1">
    <citation type="journal article" date="2016" name="Front. Microbiol.">
        <title>Genomic Resource of Rice Seed Associated Bacteria.</title>
        <authorList>
            <person name="Midha S."/>
            <person name="Bansal K."/>
            <person name="Sharma S."/>
            <person name="Kumar N."/>
            <person name="Patil P.P."/>
            <person name="Chaudhry V."/>
            <person name="Patil P.B."/>
        </authorList>
    </citation>
    <scope>NUCLEOTIDE SEQUENCE [LARGE SCALE GENOMIC DNA]</scope>
    <source>
        <strain evidence="13 14">NS226</strain>
    </source>
</reference>
<dbReference type="InterPro" id="IPR044068">
    <property type="entry name" value="CB"/>
</dbReference>
<dbReference type="InterPro" id="IPR013762">
    <property type="entry name" value="Integrase-like_cat_sf"/>
</dbReference>
<dbReference type="AlphaFoldDB" id="A0A175R706"/>
<feature type="active site" evidence="9">
    <location>
        <position position="285"/>
    </location>
</feature>
<evidence type="ECO:0000256" key="6">
    <source>
        <dbReference type="ARBA" id="ARBA00023125"/>
    </source>
</evidence>
<feature type="active site" evidence="9">
    <location>
        <position position="166"/>
    </location>
</feature>
<dbReference type="HAMAP" id="MF_01808">
    <property type="entry name" value="Recomb_XerC_XerD"/>
    <property type="match status" value="1"/>
</dbReference>
<evidence type="ECO:0000313" key="14">
    <source>
        <dbReference type="Proteomes" id="UP000078272"/>
    </source>
</evidence>
<dbReference type="InterPro" id="IPR010998">
    <property type="entry name" value="Integrase_recombinase_N"/>
</dbReference>
<dbReference type="PANTHER" id="PTHR30349">
    <property type="entry name" value="PHAGE INTEGRASE-RELATED"/>
    <property type="match status" value="1"/>
</dbReference>
<dbReference type="STRING" id="401562.NS365_20495"/>
<dbReference type="PANTHER" id="PTHR30349:SF90">
    <property type="entry name" value="TYROSINE RECOMBINASE XERD"/>
    <property type="match status" value="1"/>
</dbReference>
<keyword evidence="4 9" id="KW-0159">Chromosome partition</keyword>
<dbReference type="GO" id="GO:0005737">
    <property type="term" value="C:cytoplasm"/>
    <property type="evidence" value="ECO:0007669"/>
    <property type="project" value="UniProtKB-SubCell"/>
</dbReference>
<gene>
    <name evidence="9" type="primary">xerC</name>
    <name evidence="13" type="ORF">NS226_14105</name>
</gene>
<dbReference type="EMBL" id="LDPZ01000027">
    <property type="protein sequence ID" value="KTQ94230.1"/>
    <property type="molecule type" value="Genomic_DNA"/>
</dbReference>
<dbReference type="GO" id="GO:0007059">
    <property type="term" value="P:chromosome segregation"/>
    <property type="evidence" value="ECO:0007669"/>
    <property type="project" value="UniProtKB-UniRule"/>
</dbReference>
<evidence type="ECO:0000256" key="8">
    <source>
        <dbReference type="ARBA" id="ARBA00023306"/>
    </source>
</evidence>
<dbReference type="InterPro" id="IPR002104">
    <property type="entry name" value="Integrase_catalytic"/>
</dbReference>
<dbReference type="Gene3D" id="1.10.150.130">
    <property type="match status" value="1"/>
</dbReference>
<dbReference type="GO" id="GO:0051301">
    <property type="term" value="P:cell division"/>
    <property type="evidence" value="ECO:0007669"/>
    <property type="project" value="UniProtKB-KW"/>
</dbReference>
<dbReference type="InterPro" id="IPR004107">
    <property type="entry name" value="Integrase_SAM-like_N"/>
</dbReference>
<evidence type="ECO:0000256" key="1">
    <source>
        <dbReference type="ARBA" id="ARBA00004496"/>
    </source>
</evidence>
<feature type="active site" evidence="9">
    <location>
        <position position="259"/>
    </location>
</feature>
<feature type="domain" description="Core-binding (CB)" evidence="12">
    <location>
        <begin position="11"/>
        <end position="102"/>
    </location>
</feature>
<evidence type="ECO:0000256" key="9">
    <source>
        <dbReference type="HAMAP-Rule" id="MF_01808"/>
    </source>
</evidence>
<protein>
    <recommendedName>
        <fullName evidence="9">Tyrosine recombinase XerC</fullName>
    </recommendedName>
</protein>
<evidence type="ECO:0000256" key="5">
    <source>
        <dbReference type="ARBA" id="ARBA00022908"/>
    </source>
</evidence>
<evidence type="ECO:0000256" key="3">
    <source>
        <dbReference type="ARBA" id="ARBA00022618"/>
    </source>
</evidence>
<evidence type="ECO:0000256" key="2">
    <source>
        <dbReference type="ARBA" id="ARBA00022490"/>
    </source>
</evidence>
<dbReference type="GO" id="GO:0003677">
    <property type="term" value="F:DNA binding"/>
    <property type="evidence" value="ECO:0007669"/>
    <property type="project" value="UniProtKB-UniRule"/>
</dbReference>
<organism evidence="13 14">
    <name type="scientific">Aureimonas ureilytica</name>
    <dbReference type="NCBI Taxonomy" id="401562"/>
    <lineage>
        <taxon>Bacteria</taxon>
        <taxon>Pseudomonadati</taxon>
        <taxon>Pseudomonadota</taxon>
        <taxon>Alphaproteobacteria</taxon>
        <taxon>Hyphomicrobiales</taxon>
        <taxon>Aurantimonadaceae</taxon>
        <taxon>Aureimonas</taxon>
    </lineage>
</organism>
<dbReference type="PATRIC" id="fig|401562.3.peg.2441"/>
<comment type="caution">
    <text evidence="13">The sequence shown here is derived from an EMBL/GenBank/DDBJ whole genome shotgun (WGS) entry which is preliminary data.</text>
</comment>
<accession>A0A175R706</accession>
<dbReference type="Pfam" id="PF00589">
    <property type="entry name" value="Phage_integrase"/>
    <property type="match status" value="1"/>
</dbReference>
<keyword evidence="5 9" id="KW-0229">DNA integration</keyword>